<proteinExistence type="predicted"/>
<evidence type="ECO:0000313" key="3">
    <source>
        <dbReference type="EMBL" id="KAF2666036.1"/>
    </source>
</evidence>
<protein>
    <recommendedName>
        <fullName evidence="5">MARVEL domain-containing protein</fullName>
    </recommendedName>
</protein>
<accession>A0A6A6U2Z4</accession>
<dbReference type="OrthoDB" id="5420724at2759"/>
<feature type="region of interest" description="Disordered" evidence="1">
    <location>
        <begin position="1"/>
        <end position="70"/>
    </location>
</feature>
<feature type="compositionally biased region" description="Polar residues" evidence="1">
    <location>
        <begin position="10"/>
        <end position="19"/>
    </location>
</feature>
<feature type="transmembrane region" description="Helical" evidence="2">
    <location>
        <begin position="165"/>
        <end position="190"/>
    </location>
</feature>
<evidence type="ECO:0008006" key="5">
    <source>
        <dbReference type="Google" id="ProtNLM"/>
    </source>
</evidence>
<dbReference type="Proteomes" id="UP000799302">
    <property type="component" value="Unassembled WGS sequence"/>
</dbReference>
<reference evidence="3" key="1">
    <citation type="journal article" date="2020" name="Stud. Mycol.">
        <title>101 Dothideomycetes genomes: a test case for predicting lifestyles and emergence of pathogens.</title>
        <authorList>
            <person name="Haridas S."/>
            <person name="Albert R."/>
            <person name="Binder M."/>
            <person name="Bloem J."/>
            <person name="Labutti K."/>
            <person name="Salamov A."/>
            <person name="Andreopoulos B."/>
            <person name="Baker S."/>
            <person name="Barry K."/>
            <person name="Bills G."/>
            <person name="Bluhm B."/>
            <person name="Cannon C."/>
            <person name="Castanera R."/>
            <person name="Culley D."/>
            <person name="Daum C."/>
            <person name="Ezra D."/>
            <person name="Gonzalez J."/>
            <person name="Henrissat B."/>
            <person name="Kuo A."/>
            <person name="Liang C."/>
            <person name="Lipzen A."/>
            <person name="Lutzoni F."/>
            <person name="Magnuson J."/>
            <person name="Mondo S."/>
            <person name="Nolan M."/>
            <person name="Ohm R."/>
            <person name="Pangilinan J."/>
            <person name="Park H.-J."/>
            <person name="Ramirez L."/>
            <person name="Alfaro M."/>
            <person name="Sun H."/>
            <person name="Tritt A."/>
            <person name="Yoshinaga Y."/>
            <person name="Zwiers L.-H."/>
            <person name="Turgeon B."/>
            <person name="Goodwin S."/>
            <person name="Spatafora J."/>
            <person name="Crous P."/>
            <person name="Grigoriev I."/>
        </authorList>
    </citation>
    <scope>NUCLEOTIDE SEQUENCE</scope>
    <source>
        <strain evidence="3">CBS 115976</strain>
    </source>
</reference>
<name>A0A6A6U2Z4_9PEZI</name>
<keyword evidence="2" id="KW-0812">Transmembrane</keyword>
<sequence>MSATPPPPQYSKNIPQVTISRDRSDSTASAPLKSPRTARFAEATAVYSPIDAPKNPFKDPPTNHYAPQPQVSDLGFGFVNQRASAMTVEMEETDERYLAPMSAKPRIDLPLKSALKSPGAAPRNMDTILSPTFREEQVLEKSEQQTEVEQKKDIKSKVRVRWAKFIMRGVNFGCSLIVLSMLATTFSIFRATKSLPPRNNLPAWAPQTPVWPQIVLLSIACVSLVLCMFIFYQYWKGGHRRAEKVAVYYTTFTVAFFVFSIVMWFVGALVLNTAKNNNNGTDIWGWSCKENPRKHVFQDDVPYALICRLQNWSLICAIIEIVIEVITIIIYGITFYRYYSKRRLRKTMAARDRARSDLYLAQLKFQSAPNTPGLPGGLLSPRDGGWQPPQGYESYNQERQMEDGEAGYDEKFDNGRFVTINERKFTEPAPFALQAPPSKAPKANKSEASTPTEYVAPVAPGEVQYGEVAIPGAYGAR</sequence>
<feature type="transmembrane region" description="Helical" evidence="2">
    <location>
        <begin position="247"/>
        <end position="271"/>
    </location>
</feature>
<feature type="region of interest" description="Disordered" evidence="1">
    <location>
        <begin position="428"/>
        <end position="451"/>
    </location>
</feature>
<evidence type="ECO:0000256" key="1">
    <source>
        <dbReference type="SAM" id="MobiDB-lite"/>
    </source>
</evidence>
<dbReference type="AlphaFoldDB" id="A0A6A6U2Z4"/>
<evidence type="ECO:0000256" key="2">
    <source>
        <dbReference type="SAM" id="Phobius"/>
    </source>
</evidence>
<organism evidence="3 4">
    <name type="scientific">Microthyrium microscopicum</name>
    <dbReference type="NCBI Taxonomy" id="703497"/>
    <lineage>
        <taxon>Eukaryota</taxon>
        <taxon>Fungi</taxon>
        <taxon>Dikarya</taxon>
        <taxon>Ascomycota</taxon>
        <taxon>Pezizomycotina</taxon>
        <taxon>Dothideomycetes</taxon>
        <taxon>Dothideomycetes incertae sedis</taxon>
        <taxon>Microthyriales</taxon>
        <taxon>Microthyriaceae</taxon>
        <taxon>Microthyrium</taxon>
    </lineage>
</organism>
<dbReference type="PANTHER" id="PTHR42069">
    <property type="entry name" value="HYPHAL ANASTAMOSIS-8 PROTEIN"/>
    <property type="match status" value="1"/>
</dbReference>
<gene>
    <name evidence="3" type="ORF">BT63DRAFT_47411</name>
</gene>
<feature type="transmembrane region" description="Helical" evidence="2">
    <location>
        <begin position="210"/>
        <end position="235"/>
    </location>
</feature>
<evidence type="ECO:0000313" key="4">
    <source>
        <dbReference type="Proteomes" id="UP000799302"/>
    </source>
</evidence>
<dbReference type="PANTHER" id="PTHR42069:SF1">
    <property type="entry name" value="MARVEL DOMAIN-CONTAINING PROTEIN"/>
    <property type="match status" value="1"/>
</dbReference>
<keyword evidence="4" id="KW-1185">Reference proteome</keyword>
<keyword evidence="2" id="KW-0472">Membrane</keyword>
<keyword evidence="2" id="KW-1133">Transmembrane helix</keyword>
<feature type="transmembrane region" description="Helical" evidence="2">
    <location>
        <begin position="312"/>
        <end position="336"/>
    </location>
</feature>
<dbReference type="EMBL" id="MU004239">
    <property type="protein sequence ID" value="KAF2666036.1"/>
    <property type="molecule type" value="Genomic_DNA"/>
</dbReference>